<name>A0A7K3M5N7_9ACTN</name>
<evidence type="ECO:0000313" key="3">
    <source>
        <dbReference type="Proteomes" id="UP000460435"/>
    </source>
</evidence>
<feature type="compositionally biased region" description="Acidic residues" evidence="1">
    <location>
        <begin position="91"/>
        <end position="108"/>
    </location>
</feature>
<reference evidence="2 3" key="1">
    <citation type="submission" date="2019-11" db="EMBL/GenBank/DDBJ databases">
        <authorList>
            <person name="Li X.-J."/>
            <person name="Feng X.-M."/>
        </authorList>
    </citation>
    <scope>NUCLEOTIDE SEQUENCE [LARGE SCALE GENOMIC DNA]</scope>
    <source>
        <strain evidence="2 3">XMNu-373</strain>
    </source>
</reference>
<feature type="region of interest" description="Disordered" evidence="1">
    <location>
        <begin position="77"/>
        <end position="117"/>
    </location>
</feature>
<evidence type="ECO:0000256" key="1">
    <source>
        <dbReference type="SAM" id="MobiDB-lite"/>
    </source>
</evidence>
<dbReference type="AlphaFoldDB" id="A0A7K3M5N7"/>
<keyword evidence="3" id="KW-1185">Reference proteome</keyword>
<protein>
    <submittedName>
        <fullName evidence="2">Major capsid protein</fullName>
    </submittedName>
</protein>
<sequence length="546" mass="58613">MSFEIPTDLSALTDEDLSQALTDATEEFNSKVAETNVDDAHLSRLTALADFADAARAEQGKRVELAESTADQIAKLSDRFHGKAATAPADDAGDDEPGDADADADGDDVTASAGAVERRPRINIAPALKNRPLTVANRGVEFTASSSVNGFAPNQALGLDSLSQAIHTAARSVRTGGKSSHKILAATYALPFASDLISSGPDVTEGTELVRHAASQSRLPQKDLVASGGWCSPSETIYDIQQIACADMQWNLPEIQLTRGGLQFFKPVPLDASELVFVHTETADIAGSEKPCYHIPCPDPEHVRCDAVGVCLESGILSDKFFPERINYYRELAMVAHELRLRKLLFDQAVSEATIVELPQTFGAFSAFFNAVALQVSDYTERYSLCDSIGVEIVAPWWLRNQMLADIARRNGVSIDEVNPAVITQAFARLGVAIQFAKGLYVGDISPLGRDEPATEWPGGVDVLMYAAGSLQLGRGEEIELGVIYDSEKLKTNDHTALFSEECVALVDRSPEVRLLRVPVCADGVTGGQTILDCPAPDFESIGAES</sequence>
<dbReference type="Proteomes" id="UP000460435">
    <property type="component" value="Unassembled WGS sequence"/>
</dbReference>
<evidence type="ECO:0000313" key="2">
    <source>
        <dbReference type="EMBL" id="NDL58634.1"/>
    </source>
</evidence>
<comment type="caution">
    <text evidence="2">The sequence shown here is derived from an EMBL/GenBank/DDBJ whole genome shotgun (WGS) entry which is preliminary data.</text>
</comment>
<proteinExistence type="predicted"/>
<accession>A0A7K3M5N7</accession>
<dbReference type="NCBIfam" id="NF033847">
    <property type="entry name" value="MCP_Sipho"/>
    <property type="match status" value="1"/>
</dbReference>
<dbReference type="EMBL" id="WLZY01000005">
    <property type="protein sequence ID" value="NDL58634.1"/>
    <property type="molecule type" value="Genomic_DNA"/>
</dbReference>
<dbReference type="RefSeq" id="WP_162451326.1">
    <property type="nucleotide sequence ID" value="NZ_WLZY01000005.1"/>
</dbReference>
<dbReference type="InterPro" id="IPR047790">
    <property type="entry name" value="MCP_Sipho"/>
</dbReference>
<gene>
    <name evidence="2" type="ORF">F7O44_16315</name>
</gene>
<organism evidence="2 3">
    <name type="scientific">Phytoactinopolyspora mesophila</name>
    <dbReference type="NCBI Taxonomy" id="2650750"/>
    <lineage>
        <taxon>Bacteria</taxon>
        <taxon>Bacillati</taxon>
        <taxon>Actinomycetota</taxon>
        <taxon>Actinomycetes</taxon>
        <taxon>Jiangellales</taxon>
        <taxon>Jiangellaceae</taxon>
        <taxon>Phytoactinopolyspora</taxon>
    </lineage>
</organism>